<feature type="compositionally biased region" description="Polar residues" evidence="8">
    <location>
        <begin position="906"/>
        <end position="919"/>
    </location>
</feature>
<dbReference type="InterPro" id="IPR005467">
    <property type="entry name" value="His_kinase_dom"/>
</dbReference>
<dbReference type="SUPFAM" id="SSF55874">
    <property type="entry name" value="ATPase domain of HSP90 chaperone/DNA topoisomerase II/histidine kinase"/>
    <property type="match status" value="1"/>
</dbReference>
<dbReference type="InterPro" id="IPR003594">
    <property type="entry name" value="HATPase_dom"/>
</dbReference>
<dbReference type="InterPro" id="IPR003661">
    <property type="entry name" value="HisK_dim/P_dom"/>
</dbReference>
<dbReference type="KEGG" id="qsa:O6P43_010853"/>
<keyword evidence="12" id="KW-0808">Transferase</keyword>
<dbReference type="SMART" id="SM00387">
    <property type="entry name" value="HATPase_c"/>
    <property type="match status" value="1"/>
</dbReference>
<evidence type="ECO:0000256" key="3">
    <source>
        <dbReference type="ARBA" id="ARBA00012438"/>
    </source>
</evidence>
<evidence type="ECO:0000256" key="1">
    <source>
        <dbReference type="ARBA" id="ARBA00000085"/>
    </source>
</evidence>
<proteinExistence type="predicted"/>
<comment type="caution">
    <text evidence="12">The sequence shown here is derived from an EMBL/GenBank/DDBJ whole genome shotgun (WGS) entry which is preliminary data.</text>
</comment>
<feature type="region of interest" description="Disordered" evidence="8">
    <location>
        <begin position="666"/>
        <end position="686"/>
    </location>
</feature>
<feature type="transmembrane region" description="Helical" evidence="9">
    <location>
        <begin position="330"/>
        <end position="353"/>
    </location>
</feature>
<dbReference type="InterPro" id="IPR004358">
    <property type="entry name" value="Sig_transdc_His_kin-like_C"/>
</dbReference>
<keyword evidence="9" id="KW-1133">Transmembrane helix</keyword>
<dbReference type="SUPFAM" id="SSF52172">
    <property type="entry name" value="CheY-like"/>
    <property type="match status" value="1"/>
</dbReference>
<dbReference type="Pfam" id="PF00512">
    <property type="entry name" value="HisKA"/>
    <property type="match status" value="1"/>
</dbReference>
<dbReference type="Gene3D" id="3.30.565.10">
    <property type="entry name" value="Histidine kinase-like ATPase, C-terminal domain"/>
    <property type="match status" value="1"/>
</dbReference>
<dbReference type="EMBL" id="JARAOO010000004">
    <property type="protein sequence ID" value="KAJ7973052.1"/>
    <property type="molecule type" value="Genomic_DNA"/>
</dbReference>
<evidence type="ECO:0000256" key="8">
    <source>
        <dbReference type="SAM" id="MobiDB-lite"/>
    </source>
</evidence>
<dbReference type="InterPro" id="IPR036890">
    <property type="entry name" value="HATPase_C_sf"/>
</dbReference>
<dbReference type="Gene3D" id="3.40.50.2300">
    <property type="match status" value="1"/>
</dbReference>
<dbReference type="SMART" id="SM00448">
    <property type="entry name" value="REC"/>
    <property type="match status" value="1"/>
</dbReference>
<name>A0AAD7Q1B5_QUISA</name>
<evidence type="ECO:0000256" key="9">
    <source>
        <dbReference type="SAM" id="Phobius"/>
    </source>
</evidence>
<dbReference type="Proteomes" id="UP001163823">
    <property type="component" value="Chromosome 4"/>
</dbReference>
<dbReference type="GO" id="GO:0005789">
    <property type="term" value="C:endoplasmic reticulum membrane"/>
    <property type="evidence" value="ECO:0007669"/>
    <property type="project" value="UniProtKB-SubCell"/>
</dbReference>
<evidence type="ECO:0000256" key="6">
    <source>
        <dbReference type="ARBA" id="ARBA00023170"/>
    </source>
</evidence>
<gene>
    <name evidence="12" type="ORF">O6P43_010853</name>
</gene>
<keyword evidence="9" id="KW-0472">Membrane</keyword>
<evidence type="ECO:0000256" key="2">
    <source>
        <dbReference type="ARBA" id="ARBA00004477"/>
    </source>
</evidence>
<dbReference type="InterPro" id="IPR050956">
    <property type="entry name" value="2C_system_His_kinase"/>
</dbReference>
<dbReference type="AlphaFoldDB" id="A0AAD7Q1B5"/>
<dbReference type="SUPFAM" id="SSF47384">
    <property type="entry name" value="Homodimeric domain of signal transducing histidine kinase"/>
    <property type="match status" value="1"/>
</dbReference>
<dbReference type="PANTHER" id="PTHR43719">
    <property type="entry name" value="TWO-COMPONENT HISTIDINE KINASE"/>
    <property type="match status" value="1"/>
</dbReference>
<evidence type="ECO:0000256" key="5">
    <source>
        <dbReference type="ARBA" id="ARBA00022824"/>
    </source>
</evidence>
<dbReference type="InterPro" id="IPR001789">
    <property type="entry name" value="Sig_transdc_resp-reg_receiver"/>
</dbReference>
<feature type="compositionally biased region" description="Basic and acidic residues" evidence="8">
    <location>
        <begin position="920"/>
        <end position="940"/>
    </location>
</feature>
<feature type="modified residue" description="4-aspartylphosphate" evidence="7">
    <location>
        <position position="1027"/>
    </location>
</feature>
<feature type="region of interest" description="Disordered" evidence="8">
    <location>
        <begin position="893"/>
        <end position="940"/>
    </location>
</feature>
<dbReference type="PROSITE" id="PS50109">
    <property type="entry name" value="HIS_KIN"/>
    <property type="match status" value="1"/>
</dbReference>
<feature type="domain" description="Histidine kinase" evidence="10">
    <location>
        <begin position="390"/>
        <end position="656"/>
    </location>
</feature>
<evidence type="ECO:0000256" key="7">
    <source>
        <dbReference type="PROSITE-ProRule" id="PRU00169"/>
    </source>
</evidence>
<dbReference type="InterPro" id="IPR036097">
    <property type="entry name" value="HisK_dim/P_sf"/>
</dbReference>
<dbReference type="PROSITE" id="PS50110">
    <property type="entry name" value="RESPONSE_REGULATORY"/>
    <property type="match status" value="1"/>
</dbReference>
<reference evidence="12" key="1">
    <citation type="journal article" date="2023" name="Science">
        <title>Elucidation of the pathway for biosynthesis of saponin adjuvants from the soapbark tree.</title>
        <authorList>
            <person name="Reed J."/>
            <person name="Orme A."/>
            <person name="El-Demerdash A."/>
            <person name="Owen C."/>
            <person name="Martin L.B.B."/>
            <person name="Misra R.C."/>
            <person name="Kikuchi S."/>
            <person name="Rejzek M."/>
            <person name="Martin A.C."/>
            <person name="Harkess A."/>
            <person name="Leebens-Mack J."/>
            <person name="Louveau T."/>
            <person name="Stephenson M.J."/>
            <person name="Osbourn A."/>
        </authorList>
    </citation>
    <scope>NUCLEOTIDE SEQUENCE</scope>
    <source>
        <strain evidence="12">S10</strain>
    </source>
</reference>
<feature type="domain" description="Response regulatory" evidence="11">
    <location>
        <begin position="971"/>
        <end position="1096"/>
    </location>
</feature>
<keyword evidence="6" id="KW-0675">Receptor</keyword>
<feature type="compositionally biased region" description="Polar residues" evidence="8">
    <location>
        <begin position="675"/>
        <end position="686"/>
    </location>
</feature>
<dbReference type="PRINTS" id="PR00344">
    <property type="entry name" value="BCTRLSENSOR"/>
</dbReference>
<evidence type="ECO:0000313" key="13">
    <source>
        <dbReference type="Proteomes" id="UP001163823"/>
    </source>
</evidence>
<evidence type="ECO:0000259" key="11">
    <source>
        <dbReference type="PROSITE" id="PS50110"/>
    </source>
</evidence>
<keyword evidence="9" id="KW-0812">Transmembrane</keyword>
<dbReference type="SMART" id="SM00388">
    <property type="entry name" value="HisKA"/>
    <property type="match status" value="1"/>
</dbReference>
<feature type="region of interest" description="Disordered" evidence="8">
    <location>
        <begin position="756"/>
        <end position="778"/>
    </location>
</feature>
<dbReference type="GO" id="GO:0000155">
    <property type="term" value="F:phosphorelay sensor kinase activity"/>
    <property type="evidence" value="ECO:0007669"/>
    <property type="project" value="InterPro"/>
</dbReference>
<dbReference type="CDD" id="cd17546">
    <property type="entry name" value="REC_hyHK_CKI1_RcsC-like"/>
    <property type="match status" value="1"/>
</dbReference>
<comment type="subcellular location">
    <subcellularLocation>
        <location evidence="2">Endoplasmic reticulum membrane</location>
        <topology evidence="2">Multi-pass membrane protein</topology>
    </subcellularLocation>
</comment>
<evidence type="ECO:0000256" key="4">
    <source>
        <dbReference type="ARBA" id="ARBA00022553"/>
    </source>
</evidence>
<organism evidence="12 13">
    <name type="scientific">Quillaja saponaria</name>
    <name type="common">Soap bark tree</name>
    <dbReference type="NCBI Taxonomy" id="32244"/>
    <lineage>
        <taxon>Eukaryota</taxon>
        <taxon>Viridiplantae</taxon>
        <taxon>Streptophyta</taxon>
        <taxon>Embryophyta</taxon>
        <taxon>Tracheophyta</taxon>
        <taxon>Spermatophyta</taxon>
        <taxon>Magnoliopsida</taxon>
        <taxon>eudicotyledons</taxon>
        <taxon>Gunneridae</taxon>
        <taxon>Pentapetalae</taxon>
        <taxon>rosids</taxon>
        <taxon>fabids</taxon>
        <taxon>Fabales</taxon>
        <taxon>Quillajaceae</taxon>
        <taxon>Quillaja</taxon>
    </lineage>
</organism>
<feature type="compositionally biased region" description="Low complexity" evidence="8">
    <location>
        <begin position="762"/>
        <end position="773"/>
    </location>
</feature>
<evidence type="ECO:0000313" key="12">
    <source>
        <dbReference type="EMBL" id="KAJ7973052.1"/>
    </source>
</evidence>
<dbReference type="PANTHER" id="PTHR43719:SF75">
    <property type="entry name" value="HISTIDINE KINASE CKI1"/>
    <property type="match status" value="1"/>
</dbReference>
<comment type="catalytic activity">
    <reaction evidence="1">
        <text>ATP + protein L-histidine = ADP + protein N-phospho-L-histidine.</text>
        <dbReference type="EC" id="2.7.13.3"/>
    </reaction>
</comment>
<protein>
    <recommendedName>
        <fullName evidence="3">histidine kinase</fullName>
        <ecNumber evidence="3">2.7.13.3</ecNumber>
    </recommendedName>
</protein>
<evidence type="ECO:0000259" key="10">
    <source>
        <dbReference type="PROSITE" id="PS50109"/>
    </source>
</evidence>
<accession>A0AAD7Q1B5</accession>
<sequence length="1098" mass="121522">MQAIAALLVPTAMIPCWYAMIKRTEYRVNSDTRIFLSELQSEMEHTAELLSPINSTSTKLVKFVNSSLTVTNVTFSDIETKVAPLLFQTLVTVPHITEISYIGLDGLLFSYYTEQDQAFAMYSNSSNSSAITDARHKNFYYIQPVNRDTGSLCGVATTVWPSEINAKWYGEALNSRQEYVSLGTKWQNSDELLYLSSARLNERGFLSLGFPVKAFIDFITSISHEGGSLYLATKDGRVLVDQGMPNTHVIFAEDSVSLLVKKPNDDQLDYVGNISCLNKGTTVGASVFDIQETKYMVHCSPLDLLGLKLFYVLGFPQNGLLGFVHKNSKVGLVLLIVMIVTMVISIFSVLFIIGRASTREMHLCATLIKQMEATQQAERKSMNKSLAFASASHDVRASLAGLTGLIELSYQEVAPRSELETNLKQMDTCTKDLLGLLNSILDTSKIEAGKMQLEEEEFDVAELLEDVVDLYHPVAMKKGVDVVLDPCNGSLTKCSRVKGDRGKLKQILCNLLSNAVKFTNEGHVAVRAWVQQPSFKNSIIASNQNSIMKCLSCLFYKKIEARDDQEDTDSVNRDLNFMDFIFEVDDTGKGIPKELQESVFENYVQVKETALGLGGTGLGLGIVQSLVRLMHGDIGIMDKLLGERGTCFRFNVQLALCETISTDNTKEGTEMEANRNPNQPSGLSNVTPGLSFCSASPRMIRGPSSRPEASRVVLLIQNGERRRTTQKFMESLGIKVSVVKQWEHFSYTLKKIKQNGNLPGQSSSRSNSTPHSSGARVKDVPLSAMEGTDHIPTLFKKTNVGAPSTGFVLIVIDASAGPFRELCRIIAEFRSGLYNPCGVIWLEKPLTRNINFEGLDQEMFDPDDIIISKPFHGTRLNQVIRLLPEFGGSWQNSSAMKTKREDTCSLGKTSSKSVSQGQPSRRDKMQDYSRSSSEKISKEILPQKKNSIGHNFSAQQGVIDPNSEKPLSDKKFLVVEDTPFLRNLASANIKRLGATAELCENGEEAVQLVCNGLLNGNFPPYDYILMDCEMPVMNGFEATREIRKMEKHCGVHTPIIALTAHTSGAEVSKTIQAGMDIHLAKPLTGEHLLEAIRYIHSE</sequence>
<dbReference type="Gene3D" id="1.10.287.130">
    <property type="match status" value="1"/>
</dbReference>
<keyword evidence="5" id="KW-0256">Endoplasmic reticulum</keyword>
<dbReference type="Pfam" id="PF00072">
    <property type="entry name" value="Response_reg"/>
    <property type="match status" value="1"/>
</dbReference>
<dbReference type="Pfam" id="PF02518">
    <property type="entry name" value="HATPase_c"/>
    <property type="match status" value="1"/>
</dbReference>
<dbReference type="EC" id="2.7.13.3" evidence="3"/>
<keyword evidence="4 7" id="KW-0597">Phosphoprotein</keyword>
<keyword evidence="12" id="KW-0418">Kinase</keyword>
<keyword evidence="13" id="KW-1185">Reference proteome</keyword>
<dbReference type="InterPro" id="IPR011006">
    <property type="entry name" value="CheY-like_superfamily"/>
</dbReference>